<name>A0A915JIR8_ROMCU</name>
<protein>
    <submittedName>
        <fullName evidence="2">Uncharacterized protein</fullName>
    </submittedName>
</protein>
<dbReference type="Proteomes" id="UP000887565">
    <property type="component" value="Unplaced"/>
</dbReference>
<evidence type="ECO:0000313" key="2">
    <source>
        <dbReference type="WBParaSite" id="nRc.2.0.1.t26049-RA"/>
    </source>
</evidence>
<reference evidence="2" key="1">
    <citation type="submission" date="2022-11" db="UniProtKB">
        <authorList>
            <consortium name="WormBaseParasite"/>
        </authorList>
    </citation>
    <scope>IDENTIFICATION</scope>
</reference>
<evidence type="ECO:0000313" key="1">
    <source>
        <dbReference type="Proteomes" id="UP000887565"/>
    </source>
</evidence>
<dbReference type="AlphaFoldDB" id="A0A915JIR8"/>
<dbReference type="WBParaSite" id="nRc.2.0.1.t26049-RA">
    <property type="protein sequence ID" value="nRc.2.0.1.t26049-RA"/>
    <property type="gene ID" value="nRc.2.0.1.g26049"/>
</dbReference>
<accession>A0A915JIR8</accession>
<sequence>MHMLRIAQTLQRVIQEVQLSAKKMARSSLRASTVDLMA</sequence>
<proteinExistence type="predicted"/>
<organism evidence="1 2">
    <name type="scientific">Romanomermis culicivorax</name>
    <name type="common">Nematode worm</name>
    <dbReference type="NCBI Taxonomy" id="13658"/>
    <lineage>
        <taxon>Eukaryota</taxon>
        <taxon>Metazoa</taxon>
        <taxon>Ecdysozoa</taxon>
        <taxon>Nematoda</taxon>
        <taxon>Enoplea</taxon>
        <taxon>Dorylaimia</taxon>
        <taxon>Mermithida</taxon>
        <taxon>Mermithoidea</taxon>
        <taxon>Mermithidae</taxon>
        <taxon>Romanomermis</taxon>
    </lineage>
</organism>
<keyword evidence="1" id="KW-1185">Reference proteome</keyword>